<gene>
    <name evidence="2" type="ORF">GCM10010987_03540</name>
</gene>
<organism evidence="2 3">
    <name type="scientific">Bradyrhizobium guangdongense</name>
    <dbReference type="NCBI Taxonomy" id="1325090"/>
    <lineage>
        <taxon>Bacteria</taxon>
        <taxon>Pseudomonadati</taxon>
        <taxon>Pseudomonadota</taxon>
        <taxon>Alphaproteobacteria</taxon>
        <taxon>Hyphomicrobiales</taxon>
        <taxon>Nitrobacteraceae</taxon>
        <taxon>Bradyrhizobium</taxon>
    </lineage>
</organism>
<dbReference type="EMBL" id="BMHC01000001">
    <property type="protein sequence ID" value="GGI19285.1"/>
    <property type="molecule type" value="Genomic_DNA"/>
</dbReference>
<accession>A0AA87VZS5</accession>
<feature type="region of interest" description="Disordered" evidence="1">
    <location>
        <begin position="1"/>
        <end position="61"/>
    </location>
</feature>
<dbReference type="Proteomes" id="UP000625079">
    <property type="component" value="Unassembled WGS sequence"/>
</dbReference>
<comment type="caution">
    <text evidence="2">The sequence shown here is derived from an EMBL/GenBank/DDBJ whole genome shotgun (WGS) entry which is preliminary data.</text>
</comment>
<evidence type="ECO:0000256" key="1">
    <source>
        <dbReference type="SAM" id="MobiDB-lite"/>
    </source>
</evidence>
<proteinExistence type="predicted"/>
<reference evidence="2" key="1">
    <citation type="journal article" date="2014" name="Int. J. Syst. Evol. Microbiol.">
        <title>Complete genome sequence of Corynebacterium casei LMG S-19264T (=DSM 44701T), isolated from a smear-ripened cheese.</title>
        <authorList>
            <consortium name="US DOE Joint Genome Institute (JGI-PGF)"/>
            <person name="Walter F."/>
            <person name="Albersmeier A."/>
            <person name="Kalinowski J."/>
            <person name="Ruckert C."/>
        </authorList>
    </citation>
    <scope>NUCLEOTIDE SEQUENCE</scope>
    <source>
        <strain evidence="2">CGMCC 1.15034</strain>
    </source>
</reference>
<feature type="compositionally biased region" description="Basic and acidic residues" evidence="1">
    <location>
        <begin position="47"/>
        <end position="61"/>
    </location>
</feature>
<protein>
    <submittedName>
        <fullName evidence="2">Uncharacterized protein</fullName>
    </submittedName>
</protein>
<evidence type="ECO:0000313" key="2">
    <source>
        <dbReference type="EMBL" id="GGI19285.1"/>
    </source>
</evidence>
<dbReference type="AlphaFoldDB" id="A0AA87VZS5"/>
<reference evidence="2" key="2">
    <citation type="submission" date="2022-12" db="EMBL/GenBank/DDBJ databases">
        <authorList>
            <person name="Sun Q."/>
            <person name="Zhou Y."/>
        </authorList>
    </citation>
    <scope>NUCLEOTIDE SEQUENCE</scope>
    <source>
        <strain evidence="2">CGMCC 1.15034</strain>
    </source>
</reference>
<evidence type="ECO:0000313" key="3">
    <source>
        <dbReference type="Proteomes" id="UP000625079"/>
    </source>
</evidence>
<sequence>MMRLGFICRDKKGALPPPPAGEGWGEGFSATGHSPRGENPHPARCADLSRKRERCTEPAAA</sequence>
<name>A0AA87VZS5_9BRAD</name>